<organism evidence="3 4">
    <name type="scientific">Lupinus albus</name>
    <name type="common">White lupine</name>
    <name type="synonym">Lupinus termis</name>
    <dbReference type="NCBI Taxonomy" id="3870"/>
    <lineage>
        <taxon>Eukaryota</taxon>
        <taxon>Viridiplantae</taxon>
        <taxon>Streptophyta</taxon>
        <taxon>Embryophyta</taxon>
        <taxon>Tracheophyta</taxon>
        <taxon>Spermatophyta</taxon>
        <taxon>Magnoliopsida</taxon>
        <taxon>eudicotyledons</taxon>
        <taxon>Gunneridae</taxon>
        <taxon>Pentapetalae</taxon>
        <taxon>rosids</taxon>
        <taxon>fabids</taxon>
        <taxon>Fabales</taxon>
        <taxon>Fabaceae</taxon>
        <taxon>Papilionoideae</taxon>
        <taxon>50 kb inversion clade</taxon>
        <taxon>genistoids sensu lato</taxon>
        <taxon>core genistoids</taxon>
        <taxon>Genisteae</taxon>
        <taxon>Lupinus</taxon>
    </lineage>
</organism>
<protein>
    <submittedName>
        <fullName evidence="3">Putative Heat shock transcription factor family</fullName>
    </submittedName>
</protein>
<gene>
    <name evidence="3" type="ORF">Lalb_Chr08g0232331</name>
</gene>
<comment type="caution">
    <text evidence="3">The sequence shown here is derived from an EMBL/GenBank/DDBJ whole genome shotgun (WGS) entry which is preliminary data.</text>
</comment>
<dbReference type="EMBL" id="WOCE01000008">
    <property type="protein sequence ID" value="KAE9608140.1"/>
    <property type="molecule type" value="Genomic_DNA"/>
</dbReference>
<keyword evidence="4" id="KW-1185">Reference proteome</keyword>
<reference evidence="4" key="1">
    <citation type="journal article" date="2020" name="Nat. Commun.">
        <title>Genome sequence of the cluster root forming white lupin.</title>
        <authorList>
            <person name="Hufnagel B."/>
            <person name="Marques A."/>
            <person name="Soriano A."/>
            <person name="Marques L."/>
            <person name="Divol F."/>
            <person name="Doumas P."/>
            <person name="Sallet E."/>
            <person name="Mancinotti D."/>
            <person name="Carrere S."/>
            <person name="Marande W."/>
            <person name="Arribat S."/>
            <person name="Keller J."/>
            <person name="Huneau C."/>
            <person name="Blein T."/>
            <person name="Aime D."/>
            <person name="Laguerre M."/>
            <person name="Taylor J."/>
            <person name="Schubert V."/>
            <person name="Nelson M."/>
            <person name="Geu-Flores F."/>
            <person name="Crespi M."/>
            <person name="Gallardo-Guerrero K."/>
            <person name="Delaux P.-M."/>
            <person name="Salse J."/>
            <person name="Berges H."/>
            <person name="Guyot R."/>
            <person name="Gouzy J."/>
            <person name="Peret B."/>
        </authorList>
    </citation>
    <scope>NUCLEOTIDE SEQUENCE [LARGE SCALE GENOMIC DNA]</scope>
    <source>
        <strain evidence="4">cv. Amiga</strain>
    </source>
</reference>
<proteinExistence type="predicted"/>
<evidence type="ECO:0000256" key="1">
    <source>
        <dbReference type="SAM" id="Coils"/>
    </source>
</evidence>
<dbReference type="Proteomes" id="UP000447434">
    <property type="component" value="Chromosome 8"/>
</dbReference>
<dbReference type="OrthoDB" id="60033at2759"/>
<evidence type="ECO:0000313" key="3">
    <source>
        <dbReference type="EMBL" id="KAE9608140.1"/>
    </source>
</evidence>
<dbReference type="AlphaFoldDB" id="A0A6A4Q2Y3"/>
<keyword evidence="1" id="KW-0175">Coiled coil</keyword>
<evidence type="ECO:0000313" key="4">
    <source>
        <dbReference type="Proteomes" id="UP000447434"/>
    </source>
</evidence>
<accession>A0A6A4Q2Y3</accession>
<keyword evidence="3" id="KW-0346">Stress response</keyword>
<feature type="region of interest" description="Disordered" evidence="2">
    <location>
        <begin position="1"/>
        <end position="23"/>
    </location>
</feature>
<name>A0A6A4Q2Y3_LUPAL</name>
<feature type="compositionally biased region" description="Basic residues" evidence="2">
    <location>
        <begin position="1"/>
        <end position="19"/>
    </location>
</feature>
<feature type="coiled-coil region" evidence="1">
    <location>
        <begin position="27"/>
        <end position="75"/>
    </location>
</feature>
<sequence length="217" mass="24713">MKHLMKNITSKRSKFKKLHQGSSNVINPSLKDEVEQLKKDNDFLKVEIVKLRQNNENLDAEISKIEERIRRADLNRNQIMHFIAGMDKMKTLVDMLKHKGQEKEEHDKVGTQSQNVEHRQHGTEQLFSLQSEFIEQMSGILKTNNVVNQVASPIGSSESLHEESFDFEDMLKKLLGHSSGADEKVHAKNSCIDIELEVFLGKSTDWTGFGGEIGKGK</sequence>
<evidence type="ECO:0000256" key="2">
    <source>
        <dbReference type="SAM" id="MobiDB-lite"/>
    </source>
</evidence>